<accession>A0ACB6QC05</accession>
<comment type="caution">
    <text evidence="1">The sequence shown here is derived from an EMBL/GenBank/DDBJ whole genome shotgun (WGS) entry which is preliminary data.</text>
</comment>
<keyword evidence="2" id="KW-1185">Reference proteome</keyword>
<reference evidence="1" key="1">
    <citation type="journal article" date="2020" name="Stud. Mycol.">
        <title>101 Dothideomycetes genomes: a test case for predicting lifestyles and emergence of pathogens.</title>
        <authorList>
            <person name="Haridas S."/>
            <person name="Albert R."/>
            <person name="Binder M."/>
            <person name="Bloem J."/>
            <person name="Labutti K."/>
            <person name="Salamov A."/>
            <person name="Andreopoulos B."/>
            <person name="Baker S."/>
            <person name="Barry K."/>
            <person name="Bills G."/>
            <person name="Bluhm B."/>
            <person name="Cannon C."/>
            <person name="Castanera R."/>
            <person name="Culley D."/>
            <person name="Daum C."/>
            <person name="Ezra D."/>
            <person name="Gonzalez J."/>
            <person name="Henrissat B."/>
            <person name="Kuo A."/>
            <person name="Liang C."/>
            <person name="Lipzen A."/>
            <person name="Lutzoni F."/>
            <person name="Magnuson J."/>
            <person name="Mondo S."/>
            <person name="Nolan M."/>
            <person name="Ohm R."/>
            <person name="Pangilinan J."/>
            <person name="Park H.-J."/>
            <person name="Ramirez L."/>
            <person name="Alfaro M."/>
            <person name="Sun H."/>
            <person name="Tritt A."/>
            <person name="Yoshinaga Y."/>
            <person name="Zwiers L.-H."/>
            <person name="Turgeon B."/>
            <person name="Goodwin S."/>
            <person name="Spatafora J."/>
            <person name="Crous P."/>
            <person name="Grigoriev I."/>
        </authorList>
    </citation>
    <scope>NUCLEOTIDE SEQUENCE</scope>
    <source>
        <strain evidence="1">ATCC 200398</strain>
    </source>
</reference>
<evidence type="ECO:0000313" key="2">
    <source>
        <dbReference type="Proteomes" id="UP000799755"/>
    </source>
</evidence>
<evidence type="ECO:0000313" key="1">
    <source>
        <dbReference type="EMBL" id="KAF2464138.1"/>
    </source>
</evidence>
<name>A0ACB6QC05_9PLEO</name>
<dbReference type="EMBL" id="MU003539">
    <property type="protein sequence ID" value="KAF2464138.1"/>
    <property type="molecule type" value="Genomic_DNA"/>
</dbReference>
<gene>
    <name evidence="1" type="ORF">BDR25DRAFT_361873</name>
</gene>
<organism evidence="1 2">
    <name type="scientific">Lindgomyces ingoldianus</name>
    <dbReference type="NCBI Taxonomy" id="673940"/>
    <lineage>
        <taxon>Eukaryota</taxon>
        <taxon>Fungi</taxon>
        <taxon>Dikarya</taxon>
        <taxon>Ascomycota</taxon>
        <taxon>Pezizomycotina</taxon>
        <taxon>Dothideomycetes</taxon>
        <taxon>Pleosporomycetidae</taxon>
        <taxon>Pleosporales</taxon>
        <taxon>Lindgomycetaceae</taxon>
        <taxon>Lindgomyces</taxon>
    </lineage>
</organism>
<proteinExistence type="predicted"/>
<dbReference type="Proteomes" id="UP000799755">
    <property type="component" value="Unassembled WGS sequence"/>
</dbReference>
<sequence>MLEADHANYKLEKRPRRLATNRRTGAHGFLAINSLSSFQDAAGSAKSVRKSERIKAAHDSSPTGSNPATVFTVPRPRARFAAKGQSQNLGIVLADIGNYTTTAFKLQDITKEGGGPWRDSSWRDSLRGQTSLRRECLRGEILSVERVLRGEKRSAERFFKERLSPWREQPRRDNLQGENVSVERLFEERGAPGRTRPALNLQSSIEWFTSLLIRLVYFLQQFPYAFVQSG</sequence>
<protein>
    <submittedName>
        <fullName evidence="1">Uncharacterized protein</fullName>
    </submittedName>
</protein>